<comment type="caution">
    <text evidence="2">The sequence shown here is derived from an EMBL/GenBank/DDBJ whole genome shotgun (WGS) entry which is preliminary data.</text>
</comment>
<evidence type="ECO:0000259" key="1">
    <source>
        <dbReference type="Pfam" id="PF12705"/>
    </source>
</evidence>
<dbReference type="eggNOG" id="COG3857">
    <property type="taxonomic scope" value="Bacteria"/>
</dbReference>
<dbReference type="InterPro" id="IPR038726">
    <property type="entry name" value="PDDEXK_AddAB-type"/>
</dbReference>
<dbReference type="GeneID" id="90983757"/>
<dbReference type="STRING" id="2754.EH55_05580"/>
<dbReference type="InterPro" id="IPR011604">
    <property type="entry name" value="PDDEXK-like_dom_sf"/>
</dbReference>
<dbReference type="Proteomes" id="UP000027665">
    <property type="component" value="Unassembled WGS sequence"/>
</dbReference>
<keyword evidence="3" id="KW-1185">Reference proteome</keyword>
<dbReference type="Pfam" id="PF12705">
    <property type="entry name" value="PDDEXK_1"/>
    <property type="match status" value="1"/>
</dbReference>
<protein>
    <recommendedName>
        <fullName evidence="1">PD-(D/E)XK endonuclease-like domain-containing protein</fullName>
    </recommendedName>
</protein>
<sequence>MPLTVAAYYNISDRAKELRAFYDEYKTDAAFVVPSGLDRDALSDLICGDEPFFGARPTVWTLGDLLGEFSHITGSRVRIIDPPDHHLILRHLLEKYIAEREAAGASVAPGLRHRGFVSLLGENIKDLLSEEVSPERLKSSLFGEEEPDASRPEDILLSLYERYVDYLREYDLADAAQIPTLAREELNNSLVLDFVKSKKFIFAGFLSFNGAQLKFVKALAEAAELAMFQPETGLDDFYDGIRQLDSEYSQRPEWDVPVVRLEAGSDGLEAESAAREIALWAKGEGVLTALGELDNYGEIGISAPARWLALMEYALSRYKIAYNVRVRGTVAETLAGELPGMIWRACASGFDSYNTSILLANPLLFSSVDGKTLGARCPSSLLPEGRKGWRAALSGEDRARFEEICVLCDDLYGDKKRHRPSDVLSIWRDFLEKCRVVEAASRVAADESGLDGGVRDVSYALHELEKKIRNLDDAAKYIGPAADISLCGAEAAAFVDDWAAAATLPIQLPQRRSLTLYAGMPPTLTEHKYWFVMGADGNSWPGVMRESMLLRNEYKSKFNAAQLKGEPEREKGAPHLPEIREERERREAIFRRLAATGREGVVFCRALYDESREQAPDSQFVLSMLKERPGCGRKWRLAASARFGTQDALPDGERPRFLGAEVSGSRCERGAEFVKPVGVATPTGEKPIVRVSDLDLWRACPYLYWCERHLRLEVPGAELYDPLAAGTLSHRVWEEAFGGKKKNPELSLRGCAAESWTRLKAESYPALDADRRLARFEKSLMRQILDLAALQDEIEARIPRFGRLEVKSEYKLDDFEVDGVIFRAKADRVDFYENGAVVMDYKLGKSYPHMPELQVPAYGVILNAAGIDILGLGWFGQSDCTLSGYFSGEIFGAYDVQGTKRSRKCPEERMEEATASMSEMAGAVKRGVYEPSYNSDSALCKNCRYFTLCRKRDLPWYLVKEEEEGSDE</sequence>
<dbReference type="RefSeq" id="WP_037976465.1">
    <property type="nucleotide sequence ID" value="NZ_JMKI01000035.1"/>
</dbReference>
<reference evidence="2 3" key="1">
    <citation type="submission" date="2014-04" db="EMBL/GenBank/DDBJ databases">
        <title>Draft Genome Sequence of Synergistes jonesii.</title>
        <authorList>
            <person name="Coil D.A."/>
            <person name="Eisen J.A."/>
            <person name="Holland-Moritz H.E."/>
        </authorList>
    </citation>
    <scope>NUCLEOTIDE SEQUENCE [LARGE SCALE GENOMIC DNA]</scope>
    <source>
        <strain evidence="2 3">78-1</strain>
    </source>
</reference>
<dbReference type="Gene3D" id="3.90.320.10">
    <property type="match status" value="1"/>
</dbReference>
<dbReference type="AlphaFoldDB" id="A0A073IRK3"/>
<proteinExistence type="predicted"/>
<evidence type="ECO:0000313" key="3">
    <source>
        <dbReference type="Proteomes" id="UP000027665"/>
    </source>
</evidence>
<name>A0A073IRK3_9BACT</name>
<dbReference type="OrthoDB" id="396at2"/>
<dbReference type="EMBL" id="JMKI01000035">
    <property type="protein sequence ID" value="KEJ92096.1"/>
    <property type="molecule type" value="Genomic_DNA"/>
</dbReference>
<gene>
    <name evidence="2" type="ORF">EH55_05580</name>
</gene>
<accession>A0A073IRK3</accession>
<evidence type="ECO:0000313" key="2">
    <source>
        <dbReference type="EMBL" id="KEJ92096.1"/>
    </source>
</evidence>
<feature type="domain" description="PD-(D/E)XK endonuclease-like" evidence="1">
    <location>
        <begin position="691"/>
        <end position="950"/>
    </location>
</feature>
<organism evidence="2 3">
    <name type="scientific">Synergistes jonesii</name>
    <dbReference type="NCBI Taxonomy" id="2754"/>
    <lineage>
        <taxon>Bacteria</taxon>
        <taxon>Thermotogati</taxon>
        <taxon>Synergistota</taxon>
        <taxon>Synergistia</taxon>
        <taxon>Synergistales</taxon>
        <taxon>Synergistaceae</taxon>
        <taxon>Synergistes</taxon>
    </lineage>
</organism>